<dbReference type="InterPro" id="IPR028427">
    <property type="entry name" value="Met_Sox_Rdtase_MsrB"/>
</dbReference>
<dbReference type="InterPro" id="IPR011057">
    <property type="entry name" value="Mss4-like_sf"/>
</dbReference>
<dbReference type="Pfam" id="PF01641">
    <property type="entry name" value="SelR"/>
    <property type="match status" value="1"/>
</dbReference>
<comment type="catalytic activity">
    <reaction evidence="5 6">
        <text>L-methionyl-[protein] + [thioredoxin]-disulfide + H2O = L-methionyl-(R)-S-oxide-[protein] + [thioredoxin]-dithiol</text>
        <dbReference type="Rhea" id="RHEA:24164"/>
        <dbReference type="Rhea" id="RHEA-COMP:10698"/>
        <dbReference type="Rhea" id="RHEA-COMP:10700"/>
        <dbReference type="Rhea" id="RHEA-COMP:12313"/>
        <dbReference type="Rhea" id="RHEA-COMP:12314"/>
        <dbReference type="ChEBI" id="CHEBI:15377"/>
        <dbReference type="ChEBI" id="CHEBI:16044"/>
        <dbReference type="ChEBI" id="CHEBI:29950"/>
        <dbReference type="ChEBI" id="CHEBI:45764"/>
        <dbReference type="ChEBI" id="CHEBI:50058"/>
        <dbReference type="EC" id="1.8.4.12"/>
    </reaction>
</comment>
<dbReference type="Gene3D" id="2.170.150.20">
    <property type="entry name" value="Peptide methionine sulfoxide reductase"/>
    <property type="match status" value="1"/>
</dbReference>
<dbReference type="PANTHER" id="PTHR10173:SF52">
    <property type="entry name" value="METHIONINE-R-SULFOXIDE REDUCTASE B1"/>
    <property type="match status" value="1"/>
</dbReference>
<dbReference type="GO" id="GO:0033743">
    <property type="term" value="F:peptide-methionine (R)-S-oxide reductase activity"/>
    <property type="evidence" value="ECO:0007669"/>
    <property type="project" value="UniProtKB-EC"/>
</dbReference>
<evidence type="ECO:0000259" key="7">
    <source>
        <dbReference type="PROSITE" id="PS51790"/>
    </source>
</evidence>
<dbReference type="AlphaFoldDB" id="A0AAW2YW68"/>
<dbReference type="PANTHER" id="PTHR10173">
    <property type="entry name" value="METHIONINE SULFOXIDE REDUCTASE"/>
    <property type="match status" value="1"/>
</dbReference>
<sequence length="163" mass="18271">MNKIIVLCVLVATITFAIRRMGNGESVSRANLPPAEVIKTDEEWKSQLTPQEYDVCRRAGTEAPFTGQYNKFYKNGLYKCVCCEAPLFESDTKFDSGTGWPSFNQAKKDSVIEITDNSIPLMSRTEVVCSKCHAHLGHVFNDGPNPTGMRYCMNSVCLKFQQN</sequence>
<dbReference type="GO" id="GO:0046872">
    <property type="term" value="F:metal ion binding"/>
    <property type="evidence" value="ECO:0007669"/>
    <property type="project" value="UniProtKB-KW"/>
</dbReference>
<proteinExistence type="inferred from homology"/>
<dbReference type="EC" id="1.8.4.12" evidence="6"/>
<dbReference type="NCBIfam" id="TIGR00357">
    <property type="entry name" value="peptide-methionine (R)-S-oxide reductase MsrB"/>
    <property type="match status" value="1"/>
</dbReference>
<comment type="caution">
    <text evidence="8">The sequence shown here is derived from an EMBL/GenBank/DDBJ whole genome shotgun (WGS) entry which is preliminary data.</text>
</comment>
<dbReference type="GO" id="GO:0005737">
    <property type="term" value="C:cytoplasm"/>
    <property type="evidence" value="ECO:0007669"/>
    <property type="project" value="TreeGrafter"/>
</dbReference>
<evidence type="ECO:0000256" key="1">
    <source>
        <dbReference type="ARBA" id="ARBA00007174"/>
    </source>
</evidence>
<evidence type="ECO:0000313" key="8">
    <source>
        <dbReference type="EMBL" id="KAL0481020.1"/>
    </source>
</evidence>
<dbReference type="GO" id="GO:0030091">
    <property type="term" value="P:protein repair"/>
    <property type="evidence" value="ECO:0007669"/>
    <property type="project" value="InterPro"/>
</dbReference>
<dbReference type="Proteomes" id="UP001431209">
    <property type="component" value="Unassembled WGS sequence"/>
</dbReference>
<keyword evidence="4 6" id="KW-0560">Oxidoreductase</keyword>
<accession>A0AAW2YW68</accession>
<comment type="cofactor">
    <cofactor evidence="6">
        <name>Zn(2+)</name>
        <dbReference type="ChEBI" id="CHEBI:29105"/>
    </cofactor>
    <text evidence="6">Binds 1 zinc ion per subunit.</text>
</comment>
<evidence type="ECO:0000256" key="3">
    <source>
        <dbReference type="ARBA" id="ARBA00022833"/>
    </source>
</evidence>
<evidence type="ECO:0000256" key="5">
    <source>
        <dbReference type="ARBA" id="ARBA00048488"/>
    </source>
</evidence>
<dbReference type="SUPFAM" id="SSF51316">
    <property type="entry name" value="Mss4-like"/>
    <property type="match status" value="1"/>
</dbReference>
<dbReference type="GO" id="GO:0006979">
    <property type="term" value="P:response to oxidative stress"/>
    <property type="evidence" value="ECO:0007669"/>
    <property type="project" value="InterPro"/>
</dbReference>
<name>A0AAW2YW68_9EUKA</name>
<keyword evidence="2 6" id="KW-0479">Metal-binding</keyword>
<protein>
    <recommendedName>
        <fullName evidence="6">Peptide-methionine (R)-S-oxide reductase</fullName>
        <ecNumber evidence="6">1.8.4.12</ecNumber>
    </recommendedName>
</protein>
<keyword evidence="6" id="KW-0732">Signal</keyword>
<dbReference type="InterPro" id="IPR002579">
    <property type="entry name" value="Met_Sox_Rdtase_MsrB_dom"/>
</dbReference>
<keyword evidence="3 6" id="KW-0862">Zinc</keyword>
<evidence type="ECO:0000313" key="9">
    <source>
        <dbReference type="Proteomes" id="UP001431209"/>
    </source>
</evidence>
<evidence type="ECO:0000256" key="4">
    <source>
        <dbReference type="ARBA" id="ARBA00023002"/>
    </source>
</evidence>
<gene>
    <name evidence="8" type="ORF">AKO1_001431</name>
</gene>
<dbReference type="FunFam" id="2.170.150.20:FF:000001">
    <property type="entry name" value="Peptide methionine sulfoxide reductase MsrB"/>
    <property type="match status" value="1"/>
</dbReference>
<keyword evidence="9" id="KW-1185">Reference proteome</keyword>
<evidence type="ECO:0000256" key="6">
    <source>
        <dbReference type="RuleBase" id="RU365044"/>
    </source>
</evidence>
<feature type="signal peptide" evidence="6">
    <location>
        <begin position="1"/>
        <end position="24"/>
    </location>
</feature>
<dbReference type="EMBL" id="JAOPGA020000713">
    <property type="protein sequence ID" value="KAL0481020.1"/>
    <property type="molecule type" value="Genomic_DNA"/>
</dbReference>
<reference evidence="8 9" key="1">
    <citation type="submission" date="2024-03" db="EMBL/GenBank/DDBJ databases">
        <title>The Acrasis kona genome and developmental transcriptomes reveal deep origins of eukaryotic multicellular pathways.</title>
        <authorList>
            <person name="Sheikh S."/>
            <person name="Fu C.-J."/>
            <person name="Brown M.W."/>
            <person name="Baldauf S.L."/>
        </authorList>
    </citation>
    <scope>NUCLEOTIDE SEQUENCE [LARGE SCALE GENOMIC DNA]</scope>
    <source>
        <strain evidence="8 9">ATCC MYA-3509</strain>
    </source>
</reference>
<evidence type="ECO:0000256" key="2">
    <source>
        <dbReference type="ARBA" id="ARBA00022723"/>
    </source>
</evidence>
<feature type="chain" id="PRO_5043101224" description="Peptide-methionine (R)-S-oxide reductase" evidence="6">
    <location>
        <begin position="25"/>
        <end position="163"/>
    </location>
</feature>
<dbReference type="PROSITE" id="PS51790">
    <property type="entry name" value="MSRB"/>
    <property type="match status" value="1"/>
</dbReference>
<feature type="domain" description="MsrB" evidence="7">
    <location>
        <begin position="41"/>
        <end position="163"/>
    </location>
</feature>
<organism evidence="8 9">
    <name type="scientific">Acrasis kona</name>
    <dbReference type="NCBI Taxonomy" id="1008807"/>
    <lineage>
        <taxon>Eukaryota</taxon>
        <taxon>Discoba</taxon>
        <taxon>Heterolobosea</taxon>
        <taxon>Tetramitia</taxon>
        <taxon>Eutetramitia</taxon>
        <taxon>Acrasidae</taxon>
        <taxon>Acrasis</taxon>
    </lineage>
</organism>
<comment type="similarity">
    <text evidence="1 6">Belongs to the MsrB Met sulfoxide reductase family.</text>
</comment>